<sequence>MIFGAIYSLCSNSVYKITANGAIQIPIPSYLTHFVSDGTTNYFINNENKLYKSTGINDPSKFGSLTFSQVQFSQGKLYGLTTEGVVKQLQPDDTWIDYYAAQTVIFLAGQDDYLVIGTSSQVLFQGLCPDYYCGVKLTNDKADTPTPVNWGFGGADLAHIQFTKYAMIISLSNLSAYVTGIDQGQFCTSAFPNTIYIRDIGSDVQTYDIQQVSYVDSLGVSKTKLVGLLLTLSGSFYMCDSSKRDLLPQYSSITDVAVIDNQVTFVSDAFICSNTSTPPMPIETKLYFYAMNGASFVVPYNVRKQTAYNNLVELTLSIVLPVVVICLVVCAIIVKYREKCMIKHRKTQNSVIMELQTDANFDDVADAFCQVQKNTQNGAMLTSKNILGSKALKNELVKQQYIISNDSYKSKTQRGLYNQEQAHIPDIKLPMVSTNTLNRPSLDNKPDMVLQSSKVEPQFNRSQVQIDEFAPKPGPVQLVPVKYEEQKPKLDPIKVVSPRSKFQKLSEPQTEPQIAQYPEKIEQQNGSKEPEHPKKGEMTEALSNLYLTVTQDKAPEVPAEAPAAEQVQTISNANGELNLLKRRKKKSKIIEQLDDSQTIE</sequence>
<keyword evidence="2" id="KW-0812">Transmembrane</keyword>
<dbReference type="EMBL" id="CAXDID020000031">
    <property type="protein sequence ID" value="CAL5994402.1"/>
    <property type="molecule type" value="Genomic_DNA"/>
</dbReference>
<organism evidence="3 4">
    <name type="scientific">Hexamita inflata</name>
    <dbReference type="NCBI Taxonomy" id="28002"/>
    <lineage>
        <taxon>Eukaryota</taxon>
        <taxon>Metamonada</taxon>
        <taxon>Diplomonadida</taxon>
        <taxon>Hexamitidae</taxon>
        <taxon>Hexamitinae</taxon>
        <taxon>Hexamita</taxon>
    </lineage>
</organism>
<keyword evidence="2" id="KW-1133">Transmembrane helix</keyword>
<evidence type="ECO:0000256" key="1">
    <source>
        <dbReference type="SAM" id="MobiDB-lite"/>
    </source>
</evidence>
<feature type="transmembrane region" description="Helical" evidence="2">
    <location>
        <begin position="314"/>
        <end position="336"/>
    </location>
</feature>
<keyword evidence="4" id="KW-1185">Reference proteome</keyword>
<comment type="caution">
    <text evidence="3">The sequence shown here is derived from an EMBL/GenBank/DDBJ whole genome shotgun (WGS) entry which is preliminary data.</text>
</comment>
<reference evidence="3 4" key="1">
    <citation type="submission" date="2024-07" db="EMBL/GenBank/DDBJ databases">
        <authorList>
            <person name="Akdeniz Z."/>
        </authorList>
    </citation>
    <scope>NUCLEOTIDE SEQUENCE [LARGE SCALE GENOMIC DNA]</scope>
</reference>
<gene>
    <name evidence="3" type="ORF">HINF_LOCUS13537</name>
</gene>
<accession>A0ABP1HH24</accession>
<evidence type="ECO:0000313" key="4">
    <source>
        <dbReference type="Proteomes" id="UP001642409"/>
    </source>
</evidence>
<feature type="region of interest" description="Disordered" evidence="1">
    <location>
        <begin position="498"/>
        <end position="543"/>
    </location>
</feature>
<proteinExistence type="predicted"/>
<dbReference type="Proteomes" id="UP001642409">
    <property type="component" value="Unassembled WGS sequence"/>
</dbReference>
<name>A0ABP1HH24_9EUKA</name>
<keyword evidence="2" id="KW-0472">Membrane</keyword>
<feature type="compositionally biased region" description="Basic and acidic residues" evidence="1">
    <location>
        <begin position="528"/>
        <end position="538"/>
    </location>
</feature>
<evidence type="ECO:0000313" key="3">
    <source>
        <dbReference type="EMBL" id="CAL5994402.1"/>
    </source>
</evidence>
<evidence type="ECO:0000256" key="2">
    <source>
        <dbReference type="SAM" id="Phobius"/>
    </source>
</evidence>
<protein>
    <submittedName>
        <fullName evidence="3">Hypothetical_protein</fullName>
    </submittedName>
</protein>